<comment type="caution">
    <text evidence="8">The sequence shown here is derived from an EMBL/GenBank/DDBJ whole genome shotgun (WGS) entry which is preliminary data.</text>
</comment>
<evidence type="ECO:0000313" key="9">
    <source>
        <dbReference type="Proteomes" id="UP000051012"/>
    </source>
</evidence>
<dbReference type="GO" id="GO:0004521">
    <property type="term" value="F:RNA endonuclease activity"/>
    <property type="evidence" value="ECO:0007669"/>
    <property type="project" value="InterPro"/>
</dbReference>
<accession>A0A0S7YBZ5</accession>
<gene>
    <name evidence="8" type="ORF">AMJ52_07910</name>
</gene>
<name>A0A0S7YBZ5_UNCT6</name>
<evidence type="ECO:0008006" key="10">
    <source>
        <dbReference type="Google" id="ProtNLM"/>
    </source>
</evidence>
<feature type="domain" description="Endoribonuclease YicC-like N-terminal" evidence="6">
    <location>
        <begin position="3"/>
        <end position="157"/>
    </location>
</feature>
<evidence type="ECO:0000256" key="1">
    <source>
        <dbReference type="ARBA" id="ARBA00001968"/>
    </source>
</evidence>
<evidence type="ECO:0000256" key="3">
    <source>
        <dbReference type="ARBA" id="ARBA00022759"/>
    </source>
</evidence>
<keyword evidence="2" id="KW-0540">Nuclease</keyword>
<proteinExistence type="inferred from homology"/>
<evidence type="ECO:0000313" key="8">
    <source>
        <dbReference type="EMBL" id="KPJ71967.1"/>
    </source>
</evidence>
<comment type="similarity">
    <text evidence="5">Belongs to the YicC/YloC family.</text>
</comment>
<dbReference type="Pfam" id="PF08340">
    <property type="entry name" value="YicC-like_C"/>
    <property type="match status" value="1"/>
</dbReference>
<feature type="domain" description="Endoribonuclease YicC-like C-terminal" evidence="7">
    <location>
        <begin position="175"/>
        <end position="291"/>
    </location>
</feature>
<sequence length="291" mass="34047">MPYSMTGVGRTTGAIKDPPIKFDVEIKSYNHRFLEISIRCPNTLLPFENEIRRSIQMKVSRGHIIVVIQQDRDIFPTTIDVDKPLLAAYLRLADELKKNYNVSGDIDVNTLLAIPGLIKFSQTQKESKNLYNAFKPILEKALDAFIQMKKREGENIARDIKKSIDRVERNIRIVDELIPKRNEHYKDHLLSILKDYTKNFDEDRFYQEVLYLAERTDVTEECKRLNSHVLLFKESLKDEDHPGRQLNFLLQEMQREANTLSVKANYLDISKAVVQIKEEIEKIREQVQNLE</sequence>
<keyword evidence="3" id="KW-0255">Endonuclease</keyword>
<reference evidence="8 9" key="1">
    <citation type="journal article" date="2015" name="Microbiome">
        <title>Genomic resolution of linkages in carbon, nitrogen, and sulfur cycling among widespread estuary sediment bacteria.</title>
        <authorList>
            <person name="Baker B.J."/>
            <person name="Lazar C.S."/>
            <person name="Teske A.P."/>
            <person name="Dick G.J."/>
        </authorList>
    </citation>
    <scope>NUCLEOTIDE SEQUENCE [LARGE SCALE GENOMIC DNA]</scope>
    <source>
        <strain evidence="8">DG_78</strain>
    </source>
</reference>
<dbReference type="PANTHER" id="PTHR30636">
    <property type="entry name" value="UPF0701 PROTEIN YICC"/>
    <property type="match status" value="1"/>
</dbReference>
<keyword evidence="4" id="KW-0378">Hydrolase</keyword>
<evidence type="ECO:0000256" key="4">
    <source>
        <dbReference type="ARBA" id="ARBA00022801"/>
    </source>
</evidence>
<dbReference type="GO" id="GO:0016787">
    <property type="term" value="F:hydrolase activity"/>
    <property type="evidence" value="ECO:0007669"/>
    <property type="project" value="UniProtKB-KW"/>
</dbReference>
<organism evidence="8 9">
    <name type="scientific">candidate division TA06 bacterium DG_78</name>
    <dbReference type="NCBI Taxonomy" id="1703772"/>
    <lineage>
        <taxon>Bacteria</taxon>
        <taxon>Bacteria division TA06</taxon>
    </lineage>
</organism>
<evidence type="ECO:0000256" key="5">
    <source>
        <dbReference type="ARBA" id="ARBA00035648"/>
    </source>
</evidence>
<dbReference type="NCBIfam" id="TIGR00255">
    <property type="entry name" value="YicC/YloC family endoribonuclease"/>
    <property type="match status" value="1"/>
</dbReference>
<dbReference type="EMBL" id="LJNI01000110">
    <property type="protein sequence ID" value="KPJ71967.1"/>
    <property type="molecule type" value="Genomic_DNA"/>
</dbReference>
<evidence type="ECO:0000259" key="6">
    <source>
        <dbReference type="Pfam" id="PF03755"/>
    </source>
</evidence>
<evidence type="ECO:0000259" key="7">
    <source>
        <dbReference type="Pfam" id="PF08340"/>
    </source>
</evidence>
<dbReference type="InterPro" id="IPR005229">
    <property type="entry name" value="YicC/YloC-like"/>
</dbReference>
<dbReference type="Pfam" id="PF03755">
    <property type="entry name" value="YicC-like_N"/>
    <property type="match status" value="1"/>
</dbReference>
<dbReference type="InterPro" id="IPR013527">
    <property type="entry name" value="YicC-like_N"/>
</dbReference>
<comment type="cofactor">
    <cofactor evidence="1">
        <name>a divalent metal cation</name>
        <dbReference type="ChEBI" id="CHEBI:60240"/>
    </cofactor>
</comment>
<protein>
    <recommendedName>
        <fullName evidence="10">YicC family protein</fullName>
    </recommendedName>
</protein>
<dbReference type="InterPro" id="IPR013551">
    <property type="entry name" value="YicC-like_C"/>
</dbReference>
<dbReference type="AlphaFoldDB" id="A0A0S7YBZ5"/>
<dbReference type="PANTHER" id="PTHR30636:SF3">
    <property type="entry name" value="UPF0701 PROTEIN YICC"/>
    <property type="match status" value="1"/>
</dbReference>
<dbReference type="Proteomes" id="UP000051012">
    <property type="component" value="Unassembled WGS sequence"/>
</dbReference>
<evidence type="ECO:0000256" key="2">
    <source>
        <dbReference type="ARBA" id="ARBA00022722"/>
    </source>
</evidence>